<evidence type="ECO:0000259" key="1">
    <source>
        <dbReference type="Pfam" id="PF00557"/>
    </source>
</evidence>
<dbReference type="Gene3D" id="3.90.230.10">
    <property type="entry name" value="Creatinase/methionine aminopeptidase superfamily"/>
    <property type="match status" value="1"/>
</dbReference>
<dbReference type="PANTHER" id="PTHR46112:SF2">
    <property type="entry name" value="XAA-PRO AMINOPEPTIDASE P-RELATED"/>
    <property type="match status" value="1"/>
</dbReference>
<dbReference type="CDD" id="cd01066">
    <property type="entry name" value="APP_MetAP"/>
    <property type="match status" value="1"/>
</dbReference>
<protein>
    <submittedName>
        <fullName evidence="2">Putative peptidase</fullName>
        <ecNumber evidence="2">3.4.-.-</ecNumber>
    </submittedName>
</protein>
<dbReference type="SUPFAM" id="SSF55920">
    <property type="entry name" value="Creatinase/aminopeptidase"/>
    <property type="match status" value="1"/>
</dbReference>
<keyword evidence="2" id="KW-0378">Hydrolase</keyword>
<gene>
    <name evidence="2" type="ORF">SDC9_152574</name>
</gene>
<organism evidence="2">
    <name type="scientific">bioreactor metagenome</name>
    <dbReference type="NCBI Taxonomy" id="1076179"/>
    <lineage>
        <taxon>unclassified sequences</taxon>
        <taxon>metagenomes</taxon>
        <taxon>ecological metagenomes</taxon>
    </lineage>
</organism>
<dbReference type="EMBL" id="VSSQ01051236">
    <property type="protein sequence ID" value="MPN05324.1"/>
    <property type="molecule type" value="Genomic_DNA"/>
</dbReference>
<name>A0A645EY27_9ZZZZ</name>
<dbReference type="Pfam" id="PF00557">
    <property type="entry name" value="Peptidase_M24"/>
    <property type="match status" value="1"/>
</dbReference>
<dbReference type="InterPro" id="IPR000994">
    <property type="entry name" value="Pept_M24"/>
</dbReference>
<dbReference type="EC" id="3.4.-.-" evidence="2"/>
<dbReference type="InterPro" id="IPR050659">
    <property type="entry name" value="Peptidase_M24B"/>
</dbReference>
<dbReference type="AlphaFoldDB" id="A0A645EY27"/>
<reference evidence="2" key="1">
    <citation type="submission" date="2019-08" db="EMBL/GenBank/DDBJ databases">
        <authorList>
            <person name="Kucharzyk K."/>
            <person name="Murdoch R.W."/>
            <person name="Higgins S."/>
            <person name="Loffler F."/>
        </authorList>
    </citation>
    <scope>NUCLEOTIDE SEQUENCE</scope>
</reference>
<sequence>MPKLINVSGEMRRIRSVKSEFEIKQMRECADIHALVCKQIPHIYSKGMTDIEFQIELEREMRLAGSSGIFRTFGENMDIFMGSILTGDNAQSASPFDFALGGQGLSPLLPIGANGTKLIPGTTLMVDMAGNYRPWMSDMTRTFAIGTVPDIAHKAHQVSINICNAISATSQSGTPCANIYSLAEMMVRESGLSGYFMGTAQQAKFVGHGVGLEINEPPVLAPRSKEILEAGMTIAVEPKFVLPGIGAVGIENTYIVRNDRLEKITGCEEELVELS</sequence>
<dbReference type="GO" id="GO:0016787">
    <property type="term" value="F:hydrolase activity"/>
    <property type="evidence" value="ECO:0007669"/>
    <property type="project" value="UniProtKB-KW"/>
</dbReference>
<dbReference type="InterPro" id="IPR036005">
    <property type="entry name" value="Creatinase/aminopeptidase-like"/>
</dbReference>
<evidence type="ECO:0000313" key="2">
    <source>
        <dbReference type="EMBL" id="MPN05324.1"/>
    </source>
</evidence>
<feature type="domain" description="Peptidase M24" evidence="1">
    <location>
        <begin position="25"/>
        <end position="257"/>
    </location>
</feature>
<proteinExistence type="predicted"/>
<dbReference type="PANTHER" id="PTHR46112">
    <property type="entry name" value="AMINOPEPTIDASE"/>
    <property type="match status" value="1"/>
</dbReference>
<accession>A0A645EY27</accession>
<comment type="caution">
    <text evidence="2">The sequence shown here is derived from an EMBL/GenBank/DDBJ whole genome shotgun (WGS) entry which is preliminary data.</text>
</comment>